<name>A0A6I5A5F4_9BACI</name>
<evidence type="ECO:0000313" key="2">
    <source>
        <dbReference type="Proteomes" id="UP000468638"/>
    </source>
</evidence>
<dbReference type="AlphaFoldDB" id="A0A6I5A5F4"/>
<dbReference type="Proteomes" id="UP000468638">
    <property type="component" value="Unassembled WGS sequence"/>
</dbReference>
<dbReference type="Pfam" id="PF13814">
    <property type="entry name" value="Replic_Relax"/>
    <property type="match status" value="1"/>
</dbReference>
<dbReference type="InterPro" id="IPR036388">
    <property type="entry name" value="WH-like_DNA-bd_sf"/>
</dbReference>
<dbReference type="InterPro" id="IPR025855">
    <property type="entry name" value="Replic_Relax"/>
</dbReference>
<dbReference type="Gene3D" id="1.10.10.10">
    <property type="entry name" value="Winged helix-like DNA-binding domain superfamily/Winged helix DNA-binding domain"/>
    <property type="match status" value="1"/>
</dbReference>
<comment type="caution">
    <text evidence="1">The sequence shown here is derived from an EMBL/GenBank/DDBJ whole genome shotgun (WGS) entry which is preliminary data.</text>
</comment>
<reference evidence="1 2" key="1">
    <citation type="submission" date="2019-11" db="EMBL/GenBank/DDBJ databases">
        <title>Genome sequences of 17 halophilic strains isolated from different environments.</title>
        <authorList>
            <person name="Furrow R.E."/>
        </authorList>
    </citation>
    <scope>NUCLEOTIDE SEQUENCE [LARGE SCALE GENOMIC DNA]</scope>
    <source>
        <strain evidence="1 2">22514_16_FS</strain>
    </source>
</reference>
<gene>
    <name evidence="1" type="ORF">GLW05_18060</name>
</gene>
<accession>A0A6I5A5F4</accession>
<dbReference type="InterPro" id="IPR036390">
    <property type="entry name" value="WH_DNA-bd_sf"/>
</dbReference>
<proteinExistence type="predicted"/>
<protein>
    <submittedName>
        <fullName evidence="1">Uncharacterized protein</fullName>
    </submittedName>
</protein>
<evidence type="ECO:0000313" key="1">
    <source>
        <dbReference type="EMBL" id="MYL35488.1"/>
    </source>
</evidence>
<dbReference type="SUPFAM" id="SSF46785">
    <property type="entry name" value="Winged helix' DNA-binding domain"/>
    <property type="match status" value="1"/>
</dbReference>
<dbReference type="EMBL" id="WMEQ01000017">
    <property type="protein sequence ID" value="MYL35488.1"/>
    <property type="molecule type" value="Genomic_DNA"/>
</dbReference>
<organism evidence="1 2">
    <name type="scientific">Pontibacillus yanchengensis</name>
    <dbReference type="NCBI Taxonomy" id="462910"/>
    <lineage>
        <taxon>Bacteria</taxon>
        <taxon>Bacillati</taxon>
        <taxon>Bacillota</taxon>
        <taxon>Bacilli</taxon>
        <taxon>Bacillales</taxon>
        <taxon>Bacillaceae</taxon>
        <taxon>Pontibacillus</taxon>
    </lineage>
</organism>
<sequence length="469" mass="55793">MKMESENNTSHKSVEAERNRSYHFPDTRLLVRKNHEVDYRILLALYHHRSLTVRQLYQIADCQVKENSVRNRLRTLAQRKLLSSNSRNGIARVPVTFYSLTNLGLRIVVEDILQVEEYVPDLDDFKYHYTLDDLRFRGNYSHHYALQEWLADVKGKLTQYYPHCEWRRYPLLEDEDNVGYRPDWLFFQQNETINRLLEESPYDNPLYIPYLARKELYNQLELHPLMSVECDRGTMSRTELLDKWERLKGYDTLPVSNMVVYYPNESNNTTRHINIRGTLFHSFEEELIQDKFTVFEGTPESTAKVVSAYLNRNLHLVAGEAYSDYNELLRLVRNANDHYAIGKIALASQEMSWKEELQLPVEVDRVILKETQSTSEIQFVYFCYESWVNPIAKARVLNKWLQEGNLTLFDKASVILMYPDHDSLARDVHLKDSELYYVAYDEITDEQKWGKAYQRNMKYRKVVWEECQL</sequence>
<dbReference type="OrthoDB" id="2676973at2"/>